<keyword evidence="2" id="KW-1185">Reference proteome</keyword>
<dbReference type="EMBL" id="CP142726">
    <property type="protein sequence ID" value="WUR02385.1"/>
    <property type="molecule type" value="Genomic_DNA"/>
</dbReference>
<dbReference type="KEGG" id="vnx:VNE69_01323"/>
<evidence type="ECO:0000313" key="2">
    <source>
        <dbReference type="Proteomes" id="UP001334084"/>
    </source>
</evidence>
<dbReference type="Proteomes" id="UP001334084">
    <property type="component" value="Chromosome 1"/>
</dbReference>
<reference evidence="1" key="1">
    <citation type="journal article" date="2024" name="BMC Genomics">
        <title>Functional annotation of a divergent genome using sequence and structure-based similarity.</title>
        <authorList>
            <person name="Svedberg D."/>
            <person name="Winiger R.R."/>
            <person name="Berg A."/>
            <person name="Sharma H."/>
            <person name="Tellgren-Roth C."/>
            <person name="Debrunner-Vossbrinck B.A."/>
            <person name="Vossbrinck C.R."/>
            <person name="Barandun J."/>
        </authorList>
    </citation>
    <scope>NUCLEOTIDE SEQUENCE</scope>
    <source>
        <strain evidence="1">Illinois isolate</strain>
    </source>
</reference>
<accession>A0AAX4J8T7</accession>
<dbReference type="GeneID" id="90540187"/>
<organism evidence="1 2">
    <name type="scientific">Vairimorpha necatrix</name>
    <dbReference type="NCBI Taxonomy" id="6039"/>
    <lineage>
        <taxon>Eukaryota</taxon>
        <taxon>Fungi</taxon>
        <taxon>Fungi incertae sedis</taxon>
        <taxon>Microsporidia</taxon>
        <taxon>Nosematidae</taxon>
        <taxon>Vairimorpha</taxon>
    </lineage>
</organism>
<sequence length="259" mass="31249">MSTNNPNSLPKIETSKNTLSSTKKIISLSKIEFYNNDTYSLTISKLVKLHKLIRSSSDKDLTEGIFNKILDIFITKNKYIKNFCIKIFKDIYYKIQNIDNLKIIRMFYQNDPEITKLVLKFIKIFYKFFIGDEIIYFYVKTSKNKYKRKVLEKLENKEVKEKKKYGELEKALRYLYKGKNEKCMEMFKKIQNENIDNKSKMIFCLFTNKMTHKENQKFIFEVKDTRISESLYCKIYGLFDSLLYKKIKKCYNHSKKFRK</sequence>
<gene>
    <name evidence="1" type="ORF">VNE69_01323</name>
</gene>
<evidence type="ECO:0000313" key="1">
    <source>
        <dbReference type="EMBL" id="WUR02385.1"/>
    </source>
</evidence>
<dbReference type="AlphaFoldDB" id="A0AAX4J8T7"/>
<protein>
    <submittedName>
        <fullName evidence="1">Uncharacterized protein</fullName>
    </submittedName>
</protein>
<name>A0AAX4J8T7_9MICR</name>
<dbReference type="RefSeq" id="XP_065328530.1">
    <property type="nucleotide sequence ID" value="XM_065472458.1"/>
</dbReference>
<proteinExistence type="predicted"/>